<dbReference type="SUPFAM" id="SSF51316">
    <property type="entry name" value="Mss4-like"/>
    <property type="match status" value="1"/>
</dbReference>
<sequence>MSIEVNGGCLCGGVRFTARLSARTLRVCACTQCLRQNSGPWFDLPDVQSVTFDGPVAIYVSSPGHRRGFCATCGSTLYWQRGEQLPALSHGALDDKSGFALTDFEFQDTRPDAYRVVATTEEPQ</sequence>
<dbReference type="AlphaFoldDB" id="A0A344PIP7"/>
<organism evidence="5 6">
    <name type="scientific">Paracoccus suum</name>
    <dbReference type="NCBI Taxonomy" id="2259340"/>
    <lineage>
        <taxon>Bacteria</taxon>
        <taxon>Pseudomonadati</taxon>
        <taxon>Pseudomonadota</taxon>
        <taxon>Alphaproteobacteria</taxon>
        <taxon>Rhodobacterales</taxon>
        <taxon>Paracoccaceae</taxon>
        <taxon>Paracoccus</taxon>
    </lineage>
</organism>
<keyword evidence="6" id="KW-1185">Reference proteome</keyword>
<dbReference type="Pfam" id="PF04828">
    <property type="entry name" value="GFA"/>
    <property type="match status" value="1"/>
</dbReference>
<evidence type="ECO:0000259" key="4">
    <source>
        <dbReference type="PROSITE" id="PS51891"/>
    </source>
</evidence>
<dbReference type="GO" id="GO:0016846">
    <property type="term" value="F:carbon-sulfur lyase activity"/>
    <property type="evidence" value="ECO:0007669"/>
    <property type="project" value="InterPro"/>
</dbReference>
<evidence type="ECO:0000313" key="6">
    <source>
        <dbReference type="Proteomes" id="UP000252023"/>
    </source>
</evidence>
<evidence type="ECO:0000256" key="3">
    <source>
        <dbReference type="ARBA" id="ARBA00022833"/>
    </source>
</evidence>
<evidence type="ECO:0000313" key="5">
    <source>
        <dbReference type="EMBL" id="AXC49252.1"/>
    </source>
</evidence>
<name>A0A344PIP7_9RHOB</name>
<keyword evidence="2" id="KW-0479">Metal-binding</keyword>
<dbReference type="GO" id="GO:0046872">
    <property type="term" value="F:metal ion binding"/>
    <property type="evidence" value="ECO:0007669"/>
    <property type="project" value="UniProtKB-KW"/>
</dbReference>
<comment type="similarity">
    <text evidence="1">Belongs to the Gfa family.</text>
</comment>
<gene>
    <name evidence="5" type="ORF">DRW48_05750</name>
</gene>
<dbReference type="InterPro" id="IPR011057">
    <property type="entry name" value="Mss4-like_sf"/>
</dbReference>
<dbReference type="OrthoDB" id="9807246at2"/>
<dbReference type="EMBL" id="CP030918">
    <property type="protein sequence ID" value="AXC49252.1"/>
    <property type="molecule type" value="Genomic_DNA"/>
</dbReference>
<dbReference type="RefSeq" id="WP_114075571.1">
    <property type="nucleotide sequence ID" value="NZ_CP030918.1"/>
</dbReference>
<proteinExistence type="inferred from homology"/>
<dbReference type="KEGG" id="pars:DRW48_05750"/>
<dbReference type="Gene3D" id="3.90.1590.10">
    <property type="entry name" value="glutathione-dependent formaldehyde- activating enzyme (gfa)"/>
    <property type="match status" value="1"/>
</dbReference>
<dbReference type="InterPro" id="IPR006913">
    <property type="entry name" value="CENP-V/GFA"/>
</dbReference>
<reference evidence="6" key="1">
    <citation type="submission" date="2018-07" db="EMBL/GenBank/DDBJ databases">
        <title>Genome sequencing of Paracoccus sp. SC2-6.</title>
        <authorList>
            <person name="Heo J."/>
            <person name="Kim S.-J."/>
            <person name="Kwon S.-W."/>
        </authorList>
    </citation>
    <scope>NUCLEOTIDE SEQUENCE [LARGE SCALE GENOMIC DNA]</scope>
    <source>
        <strain evidence="6">SC2-6</strain>
    </source>
</reference>
<evidence type="ECO:0000256" key="2">
    <source>
        <dbReference type="ARBA" id="ARBA00022723"/>
    </source>
</evidence>
<accession>A0A344PIP7</accession>
<protein>
    <submittedName>
        <fullName evidence="5">GFA family protein</fullName>
    </submittedName>
</protein>
<feature type="domain" description="CENP-V/GFA" evidence="4">
    <location>
        <begin position="5"/>
        <end position="124"/>
    </location>
</feature>
<dbReference type="Proteomes" id="UP000252023">
    <property type="component" value="Chromosome"/>
</dbReference>
<keyword evidence="3" id="KW-0862">Zinc</keyword>
<dbReference type="PROSITE" id="PS51891">
    <property type="entry name" value="CENP_V_GFA"/>
    <property type="match status" value="1"/>
</dbReference>
<evidence type="ECO:0000256" key="1">
    <source>
        <dbReference type="ARBA" id="ARBA00005495"/>
    </source>
</evidence>